<dbReference type="AlphaFoldDB" id="A0A423VUQ6"/>
<comment type="caution">
    <text evidence="2">The sequence shown here is derived from an EMBL/GenBank/DDBJ whole genome shotgun (WGS) entry which is preliminary data.</text>
</comment>
<evidence type="ECO:0000313" key="3">
    <source>
        <dbReference type="Proteomes" id="UP000283895"/>
    </source>
</evidence>
<feature type="chain" id="PRO_5019431008" evidence="1">
    <location>
        <begin position="17"/>
        <end position="174"/>
    </location>
</feature>
<dbReference type="OrthoDB" id="3552888at2759"/>
<dbReference type="EMBL" id="LKEA01000039">
    <property type="protein sequence ID" value="ROV94774.1"/>
    <property type="molecule type" value="Genomic_DNA"/>
</dbReference>
<accession>A0A423VUQ6</accession>
<evidence type="ECO:0000256" key="1">
    <source>
        <dbReference type="SAM" id="SignalP"/>
    </source>
</evidence>
<keyword evidence="3" id="KW-1185">Reference proteome</keyword>
<protein>
    <submittedName>
        <fullName evidence="2">Uncharacterized protein</fullName>
    </submittedName>
</protein>
<feature type="signal peptide" evidence="1">
    <location>
        <begin position="1"/>
        <end position="16"/>
    </location>
</feature>
<sequence>MMFINFLPLLVAAVAAIPDALGGSMALEAQDMDNAWKYCGVFATCDRDGAKRLSDYIGSCTSTAHGGYGTEFEVVGIEYTDPLQNSSCLGIGCDVKTYAQVWLCNDTTENMTKNCTEIAYWMNRIIDECCTATSSNGVSGQYFLGDGTNIVVAQGSCEVSYPGDVTKNDGQCIG</sequence>
<name>A0A423VUQ6_9PEZI</name>
<reference evidence="2 3" key="1">
    <citation type="submission" date="2015-09" db="EMBL/GenBank/DDBJ databases">
        <title>Host preference determinants of Valsa canker pathogens revealed by comparative genomics.</title>
        <authorList>
            <person name="Yin Z."/>
            <person name="Huang L."/>
        </authorList>
    </citation>
    <scope>NUCLEOTIDE SEQUENCE [LARGE SCALE GENOMIC DNA]</scope>
    <source>
        <strain evidence="2 3">03-1</strain>
    </source>
</reference>
<proteinExistence type="predicted"/>
<dbReference type="Proteomes" id="UP000283895">
    <property type="component" value="Unassembled WGS sequence"/>
</dbReference>
<evidence type="ECO:0000313" key="2">
    <source>
        <dbReference type="EMBL" id="ROV94774.1"/>
    </source>
</evidence>
<organism evidence="2 3">
    <name type="scientific">Cytospora schulzeri</name>
    <dbReference type="NCBI Taxonomy" id="448051"/>
    <lineage>
        <taxon>Eukaryota</taxon>
        <taxon>Fungi</taxon>
        <taxon>Dikarya</taxon>
        <taxon>Ascomycota</taxon>
        <taxon>Pezizomycotina</taxon>
        <taxon>Sordariomycetes</taxon>
        <taxon>Sordariomycetidae</taxon>
        <taxon>Diaporthales</taxon>
        <taxon>Cytosporaceae</taxon>
        <taxon>Cytospora</taxon>
    </lineage>
</organism>
<gene>
    <name evidence="2" type="ORF">VMCG_08889</name>
</gene>
<keyword evidence="1" id="KW-0732">Signal</keyword>